<protein>
    <submittedName>
        <fullName evidence="1">Uncharacterized protein</fullName>
    </submittedName>
</protein>
<proteinExistence type="predicted"/>
<dbReference type="Proteomes" id="UP000032141">
    <property type="component" value="Chromosome C4"/>
</dbReference>
<evidence type="ECO:0000313" key="2">
    <source>
        <dbReference type="Proteomes" id="UP000032141"/>
    </source>
</evidence>
<evidence type="ECO:0000313" key="1">
    <source>
        <dbReference type="EnsemblPlants" id="Bo4g078400.1"/>
    </source>
</evidence>
<name>A0A0D3BUQ0_BRAOL</name>
<reference evidence="1 2" key="1">
    <citation type="journal article" date="2014" name="Genome Biol.">
        <title>Transcriptome and methylome profiling reveals relics of genome dominance in the mesopolyploid Brassica oleracea.</title>
        <authorList>
            <person name="Parkin I.A."/>
            <person name="Koh C."/>
            <person name="Tang H."/>
            <person name="Robinson S.J."/>
            <person name="Kagale S."/>
            <person name="Clarke W.E."/>
            <person name="Town C.D."/>
            <person name="Nixon J."/>
            <person name="Krishnakumar V."/>
            <person name="Bidwell S.L."/>
            <person name="Denoeud F."/>
            <person name="Belcram H."/>
            <person name="Links M.G."/>
            <person name="Just J."/>
            <person name="Clarke C."/>
            <person name="Bender T."/>
            <person name="Huebert T."/>
            <person name="Mason A.S."/>
            <person name="Pires J.C."/>
            <person name="Barker G."/>
            <person name="Moore J."/>
            <person name="Walley P.G."/>
            <person name="Manoli S."/>
            <person name="Batley J."/>
            <person name="Edwards D."/>
            <person name="Nelson M.N."/>
            <person name="Wang X."/>
            <person name="Paterson A.H."/>
            <person name="King G."/>
            <person name="Bancroft I."/>
            <person name="Chalhoub B."/>
            <person name="Sharpe A.G."/>
        </authorList>
    </citation>
    <scope>NUCLEOTIDE SEQUENCE</scope>
    <source>
        <strain evidence="1 2">cv. TO1000</strain>
    </source>
</reference>
<accession>A0A0D3BUQ0</accession>
<dbReference type="Gramene" id="Bo4g078400.1">
    <property type="protein sequence ID" value="Bo4g078400.1"/>
    <property type="gene ID" value="Bo4g078400"/>
</dbReference>
<dbReference type="AlphaFoldDB" id="A0A0D3BUQ0"/>
<sequence length="179" mass="20255">METEHVENNASDFLSAGSSESKKVVPRASRLGLLIYLLLEKSRARFIALPVAKSRSKVFDFLKNCGVCIGVGHRRSGGWSFLTSVLDNKRRRKYRKCFWIDFGLNLMKGCLSTPFEDQAERSSRVNQEIELLVHVRLVIGCQSWKLSMTRIMPHGAISSESKKVVPRASRLGLLIYLLL</sequence>
<dbReference type="HOGENOM" id="CLU_1507162_0_0_1"/>
<keyword evidence="2" id="KW-1185">Reference proteome</keyword>
<dbReference type="EnsemblPlants" id="Bo4g078400.1">
    <property type="protein sequence ID" value="Bo4g078400.1"/>
    <property type="gene ID" value="Bo4g078400"/>
</dbReference>
<reference evidence="1" key="2">
    <citation type="submission" date="2015-03" db="UniProtKB">
        <authorList>
            <consortium name="EnsemblPlants"/>
        </authorList>
    </citation>
    <scope>IDENTIFICATION</scope>
</reference>
<organism evidence="1 2">
    <name type="scientific">Brassica oleracea var. oleracea</name>
    <dbReference type="NCBI Taxonomy" id="109376"/>
    <lineage>
        <taxon>Eukaryota</taxon>
        <taxon>Viridiplantae</taxon>
        <taxon>Streptophyta</taxon>
        <taxon>Embryophyta</taxon>
        <taxon>Tracheophyta</taxon>
        <taxon>Spermatophyta</taxon>
        <taxon>Magnoliopsida</taxon>
        <taxon>eudicotyledons</taxon>
        <taxon>Gunneridae</taxon>
        <taxon>Pentapetalae</taxon>
        <taxon>rosids</taxon>
        <taxon>malvids</taxon>
        <taxon>Brassicales</taxon>
        <taxon>Brassicaceae</taxon>
        <taxon>Brassiceae</taxon>
        <taxon>Brassica</taxon>
    </lineage>
</organism>